<dbReference type="KEGG" id="ehl:EHLA_0423"/>
<accession>A0A285PNH7</accession>
<protein>
    <submittedName>
        <fullName evidence="4">Homeobox domain-like</fullName>
    </submittedName>
</protein>
<evidence type="ECO:0000313" key="4">
    <source>
        <dbReference type="EMBL" id="SOB71188.1"/>
    </source>
</evidence>
<dbReference type="EMBL" id="LT907978">
    <property type="protein sequence ID" value="SOB71188.1"/>
    <property type="molecule type" value="Genomic_DNA"/>
</dbReference>
<dbReference type="PROSITE" id="PS50977">
    <property type="entry name" value="HTH_TETR_2"/>
    <property type="match status" value="1"/>
</dbReference>
<organism evidence="4 5">
    <name type="scientific">Anaerobutyricum hallii</name>
    <dbReference type="NCBI Taxonomy" id="39488"/>
    <lineage>
        <taxon>Bacteria</taxon>
        <taxon>Bacillati</taxon>
        <taxon>Bacillota</taxon>
        <taxon>Clostridia</taxon>
        <taxon>Lachnospirales</taxon>
        <taxon>Lachnospiraceae</taxon>
        <taxon>Anaerobutyricum</taxon>
    </lineage>
</organism>
<evidence type="ECO:0000259" key="3">
    <source>
        <dbReference type="PROSITE" id="PS50977"/>
    </source>
</evidence>
<keyword evidence="4" id="KW-0371">Homeobox</keyword>
<dbReference type="PRINTS" id="PR00455">
    <property type="entry name" value="HTHTETR"/>
</dbReference>
<evidence type="ECO:0000256" key="1">
    <source>
        <dbReference type="ARBA" id="ARBA00023125"/>
    </source>
</evidence>
<dbReference type="AlphaFoldDB" id="A0A285PNH7"/>
<dbReference type="Proteomes" id="UP000217549">
    <property type="component" value="Chromosome I"/>
</dbReference>
<sequence length="203" mass="24128">MNERFYTLPPEKQQAIINAGYRVFSQNSYKNSPMSEIAAEAGISKSLLFHYFHNKKELYLFLWDKCAETTIEFLTRYGCYGQTELFESMERGMRAKMEIIRLYPDMGNFTIKAFYEKDAGISAAIQESYHRYFNLKADKTRLNLDPSQFIPGLDIPMMYREMYWASEGYLWEMVQQGNVDIEKMEKDFTKLLAFWKSIYLRKE</sequence>
<dbReference type="SUPFAM" id="SSF48498">
    <property type="entry name" value="Tetracyclin repressor-like, C-terminal domain"/>
    <property type="match status" value="1"/>
</dbReference>
<dbReference type="InterPro" id="IPR001647">
    <property type="entry name" value="HTH_TetR"/>
</dbReference>
<name>A0A285PNH7_9FIRM</name>
<gene>
    <name evidence="4" type="ORF">EHLA_0423</name>
</gene>
<dbReference type="RefSeq" id="WP_096239143.1">
    <property type="nucleotide sequence ID" value="NZ_LT907978.1"/>
</dbReference>
<proteinExistence type="predicted"/>
<dbReference type="PANTHER" id="PTHR43479">
    <property type="entry name" value="ACREF/ENVCD OPERON REPRESSOR-RELATED"/>
    <property type="match status" value="1"/>
</dbReference>
<feature type="DNA-binding region" description="H-T-H motif" evidence="2">
    <location>
        <begin position="33"/>
        <end position="52"/>
    </location>
</feature>
<feature type="domain" description="HTH tetR-type" evidence="3">
    <location>
        <begin position="10"/>
        <end position="70"/>
    </location>
</feature>
<dbReference type="PANTHER" id="PTHR43479:SF11">
    <property type="entry name" value="ACREF_ENVCD OPERON REPRESSOR-RELATED"/>
    <property type="match status" value="1"/>
</dbReference>
<dbReference type="Gene3D" id="1.10.10.60">
    <property type="entry name" value="Homeodomain-like"/>
    <property type="match status" value="1"/>
</dbReference>
<reference evidence="5" key="1">
    <citation type="submission" date="2017-09" db="EMBL/GenBank/DDBJ databases">
        <authorList>
            <person name="Shetty A S."/>
        </authorList>
    </citation>
    <scope>NUCLEOTIDE SEQUENCE [LARGE SCALE GENOMIC DNA]</scope>
</reference>
<dbReference type="GO" id="GO:0003677">
    <property type="term" value="F:DNA binding"/>
    <property type="evidence" value="ECO:0007669"/>
    <property type="project" value="UniProtKB-UniRule"/>
</dbReference>
<dbReference type="InterPro" id="IPR036271">
    <property type="entry name" value="Tet_transcr_reg_TetR-rel_C_sf"/>
</dbReference>
<evidence type="ECO:0000256" key="2">
    <source>
        <dbReference type="PROSITE-ProRule" id="PRU00335"/>
    </source>
</evidence>
<dbReference type="SUPFAM" id="SSF46689">
    <property type="entry name" value="Homeodomain-like"/>
    <property type="match status" value="1"/>
</dbReference>
<keyword evidence="5" id="KW-1185">Reference proteome</keyword>
<dbReference type="InterPro" id="IPR050624">
    <property type="entry name" value="HTH-type_Tx_Regulator"/>
</dbReference>
<dbReference type="Gene3D" id="1.10.357.10">
    <property type="entry name" value="Tetracycline Repressor, domain 2"/>
    <property type="match status" value="1"/>
</dbReference>
<keyword evidence="1 2" id="KW-0238">DNA-binding</keyword>
<dbReference type="InterPro" id="IPR009057">
    <property type="entry name" value="Homeodomain-like_sf"/>
</dbReference>
<dbReference type="Pfam" id="PF00440">
    <property type="entry name" value="TetR_N"/>
    <property type="match status" value="1"/>
</dbReference>
<evidence type="ECO:0000313" key="5">
    <source>
        <dbReference type="Proteomes" id="UP000217549"/>
    </source>
</evidence>